<dbReference type="Proteomes" id="UP000004508">
    <property type="component" value="Unassembled WGS sequence"/>
</dbReference>
<dbReference type="RefSeq" id="WP_007915702.1">
    <property type="nucleotide sequence ID" value="NZ_ADVG01000003.1"/>
</dbReference>
<dbReference type="InParanoid" id="D6TVQ7"/>
<dbReference type="Pfam" id="PF02585">
    <property type="entry name" value="PIG-L"/>
    <property type="match status" value="1"/>
</dbReference>
<reference evidence="1 2" key="1">
    <citation type="journal article" date="2011" name="Stand. Genomic Sci.">
        <title>Non-contiguous finished genome sequence and contextual data of the filamentous soil bacterium Ktedonobacter racemifer type strain (SOSP1-21).</title>
        <authorList>
            <person name="Chang Y.J."/>
            <person name="Land M."/>
            <person name="Hauser L."/>
            <person name="Chertkov O."/>
            <person name="Del Rio T.G."/>
            <person name="Nolan M."/>
            <person name="Copeland A."/>
            <person name="Tice H."/>
            <person name="Cheng J.F."/>
            <person name="Lucas S."/>
            <person name="Han C."/>
            <person name="Goodwin L."/>
            <person name="Pitluck S."/>
            <person name="Ivanova N."/>
            <person name="Ovchinikova G."/>
            <person name="Pati A."/>
            <person name="Chen A."/>
            <person name="Palaniappan K."/>
            <person name="Mavromatis K."/>
            <person name="Liolios K."/>
            <person name="Brettin T."/>
            <person name="Fiebig A."/>
            <person name="Rohde M."/>
            <person name="Abt B."/>
            <person name="Goker M."/>
            <person name="Detter J.C."/>
            <person name="Woyke T."/>
            <person name="Bristow J."/>
            <person name="Eisen J.A."/>
            <person name="Markowitz V."/>
            <person name="Hugenholtz P."/>
            <person name="Kyrpides N.C."/>
            <person name="Klenk H.P."/>
            <person name="Lapidus A."/>
        </authorList>
    </citation>
    <scope>NUCLEOTIDE SEQUENCE [LARGE SCALE GENOMIC DNA]</scope>
    <source>
        <strain evidence="2">DSM 44963</strain>
    </source>
</reference>
<dbReference type="InterPro" id="IPR003737">
    <property type="entry name" value="GlcNAc_PI_deacetylase-related"/>
</dbReference>
<evidence type="ECO:0000313" key="1">
    <source>
        <dbReference type="EMBL" id="EFH84290.1"/>
    </source>
</evidence>
<dbReference type="PANTHER" id="PTHR12993:SF11">
    <property type="entry name" value="N-ACETYLGLUCOSAMINYL-PHOSPHATIDYLINOSITOL DE-N-ACETYLASE"/>
    <property type="match status" value="1"/>
</dbReference>
<dbReference type="GO" id="GO:0016811">
    <property type="term" value="F:hydrolase activity, acting on carbon-nitrogen (but not peptide) bonds, in linear amides"/>
    <property type="evidence" value="ECO:0007669"/>
    <property type="project" value="TreeGrafter"/>
</dbReference>
<protein>
    <submittedName>
        <fullName evidence="1">LmbE family protein</fullName>
    </submittedName>
</protein>
<sequence>MIILLIVVGPILLLWLTGFLLVTDFAVPLRDARQFQRVLVLFPHADDETITCGGFLHSLSKKGSTVTLVLLTKGERGPNAIRNGNLKAMRTKEAQAVTAILGISRLIQEDFGDGELCKKKQELTTFLATLIEQEKPDLLLTYDLAGFYGHTDHITCSEIITELQKNSFPSVPLWYVTFPKRILARIKLPEGLARHSQFHEKQAAPTHKIFIGVSVFPKIKSWYTYKSQQASLAKGIGKFTPVCFIWFLLSLVLFEYFAGVSESVQDSEEG</sequence>
<dbReference type="STRING" id="485913.Krac_5316"/>
<dbReference type="AlphaFoldDB" id="D6TVQ7"/>
<proteinExistence type="predicted"/>
<accession>D6TVQ7</accession>
<dbReference type="eggNOG" id="COG2120">
    <property type="taxonomic scope" value="Bacteria"/>
</dbReference>
<evidence type="ECO:0000313" key="2">
    <source>
        <dbReference type="Proteomes" id="UP000004508"/>
    </source>
</evidence>
<organism evidence="1 2">
    <name type="scientific">Ktedonobacter racemifer DSM 44963</name>
    <dbReference type="NCBI Taxonomy" id="485913"/>
    <lineage>
        <taxon>Bacteria</taxon>
        <taxon>Bacillati</taxon>
        <taxon>Chloroflexota</taxon>
        <taxon>Ktedonobacteria</taxon>
        <taxon>Ktedonobacterales</taxon>
        <taxon>Ktedonobacteraceae</taxon>
        <taxon>Ktedonobacter</taxon>
    </lineage>
</organism>
<dbReference type="Gene3D" id="3.40.50.10320">
    <property type="entry name" value="LmbE-like"/>
    <property type="match status" value="1"/>
</dbReference>
<dbReference type="InterPro" id="IPR024078">
    <property type="entry name" value="LmbE-like_dom_sf"/>
</dbReference>
<gene>
    <name evidence="1" type="ORF">Krac_5316</name>
</gene>
<comment type="caution">
    <text evidence="1">The sequence shown here is derived from an EMBL/GenBank/DDBJ whole genome shotgun (WGS) entry which is preliminary data.</text>
</comment>
<dbReference type="SUPFAM" id="SSF102588">
    <property type="entry name" value="LmbE-like"/>
    <property type="match status" value="1"/>
</dbReference>
<keyword evidence="2" id="KW-1185">Reference proteome</keyword>
<dbReference type="PANTHER" id="PTHR12993">
    <property type="entry name" value="N-ACETYLGLUCOSAMINYL-PHOSPHATIDYLINOSITOL DE-N-ACETYLASE-RELATED"/>
    <property type="match status" value="1"/>
</dbReference>
<dbReference type="OrthoDB" id="9790023at2"/>
<name>D6TVQ7_KTERA</name>
<dbReference type="EMBL" id="ADVG01000003">
    <property type="protein sequence ID" value="EFH84290.1"/>
    <property type="molecule type" value="Genomic_DNA"/>
</dbReference>